<dbReference type="EMBL" id="JAFDST010000002">
    <property type="protein sequence ID" value="MBP1082125.1"/>
    <property type="molecule type" value="Genomic_DNA"/>
</dbReference>
<dbReference type="Proteomes" id="UP000674416">
    <property type="component" value="Unassembled WGS sequence"/>
</dbReference>
<comment type="caution">
    <text evidence="1">The sequence shown here is derived from an EMBL/GenBank/DDBJ whole genome shotgun (WGS) entry which is preliminary data.</text>
</comment>
<gene>
    <name evidence="1" type="ORF">JOC74_002618</name>
</gene>
<protein>
    <submittedName>
        <fullName evidence="1">Uncharacterized protein</fullName>
    </submittedName>
</protein>
<sequence>MKPGNRLMSTVLNLATEMLSDEKLFFRKPLLMWKRFFHYTGNDFQ</sequence>
<organism evidence="1 2">
    <name type="scientific">Bacillus capparidis</name>
    <dbReference type="NCBI Taxonomy" id="1840411"/>
    <lineage>
        <taxon>Bacteria</taxon>
        <taxon>Bacillati</taxon>
        <taxon>Bacillota</taxon>
        <taxon>Bacilli</taxon>
        <taxon>Bacillales</taxon>
        <taxon>Bacillaceae</taxon>
        <taxon>Bacillus</taxon>
    </lineage>
</organism>
<name>A0ABS4CXE3_9BACI</name>
<keyword evidence="2" id="KW-1185">Reference proteome</keyword>
<reference evidence="1 2" key="1">
    <citation type="submission" date="2021-01" db="EMBL/GenBank/DDBJ databases">
        <title>Genomic Encyclopedia of Type Strains, Phase IV (KMG-IV): sequencing the most valuable type-strain genomes for metagenomic binning, comparative biology and taxonomic classification.</title>
        <authorList>
            <person name="Goeker M."/>
        </authorList>
    </citation>
    <scope>NUCLEOTIDE SEQUENCE [LARGE SCALE GENOMIC DNA]</scope>
    <source>
        <strain evidence="1 2">DSM 103394</strain>
    </source>
</reference>
<evidence type="ECO:0000313" key="1">
    <source>
        <dbReference type="EMBL" id="MBP1082125.1"/>
    </source>
</evidence>
<proteinExistence type="predicted"/>
<evidence type="ECO:0000313" key="2">
    <source>
        <dbReference type="Proteomes" id="UP000674416"/>
    </source>
</evidence>
<accession>A0ABS4CXE3</accession>